<dbReference type="SMART" id="SM00855">
    <property type="entry name" value="PGAM"/>
    <property type="match status" value="1"/>
</dbReference>
<dbReference type="CDD" id="cd07067">
    <property type="entry name" value="HP_PGM_like"/>
    <property type="match status" value="1"/>
</dbReference>
<dbReference type="InterPro" id="IPR001345">
    <property type="entry name" value="PG/BPGM_mutase_AS"/>
</dbReference>
<dbReference type="SUPFAM" id="SSF53254">
    <property type="entry name" value="Phosphoglycerate mutase-like"/>
    <property type="match status" value="1"/>
</dbReference>
<dbReference type="Proteomes" id="UP001385892">
    <property type="component" value="Unassembled WGS sequence"/>
</dbReference>
<proteinExistence type="predicted"/>
<dbReference type="InterPro" id="IPR050275">
    <property type="entry name" value="PGM_Phosphatase"/>
</dbReference>
<accession>A0ABU8WI67</accession>
<organism evidence="1 2">
    <name type="scientific">Variovorax rhizosphaerae</name>
    <dbReference type="NCBI Taxonomy" id="1836200"/>
    <lineage>
        <taxon>Bacteria</taxon>
        <taxon>Pseudomonadati</taxon>
        <taxon>Pseudomonadota</taxon>
        <taxon>Betaproteobacteria</taxon>
        <taxon>Burkholderiales</taxon>
        <taxon>Comamonadaceae</taxon>
        <taxon>Variovorax</taxon>
    </lineage>
</organism>
<dbReference type="PROSITE" id="PS00175">
    <property type="entry name" value="PG_MUTASE"/>
    <property type="match status" value="1"/>
</dbReference>
<evidence type="ECO:0000313" key="2">
    <source>
        <dbReference type="Proteomes" id="UP001385892"/>
    </source>
</evidence>
<gene>
    <name evidence="1" type="ORF">WKW82_11170</name>
</gene>
<comment type="caution">
    <text evidence="1">The sequence shown here is derived from an EMBL/GenBank/DDBJ whole genome shotgun (WGS) entry which is preliminary data.</text>
</comment>
<sequence length="240" mass="26906">MRERPLTPKWQLPREATSNMKTIHLVRHGESAANAGLPTSEPELIPLTPRGRAQAAQLAQLLAVRPAAIVTSEYIRAIDTARPLATRHGLDYSRHALLNEFVTLDPASVAGTGTKERRPLIDSYWTQGDPRLRMGPGAETFMEFAQRADDYRPQLDALPHHTVVFGHGMWFAMLLWRTLNFPVADRLSMKSFRQFQIGLPMPNCAVYELHGPGDGTWRIQFNAEVSRQMPAVLDPAHAIQ</sequence>
<protein>
    <submittedName>
        <fullName evidence="1">Histidine phosphatase family protein</fullName>
    </submittedName>
</protein>
<dbReference type="PANTHER" id="PTHR48100">
    <property type="entry name" value="BROAD-SPECIFICITY PHOSPHATASE YOR283W-RELATED"/>
    <property type="match status" value="1"/>
</dbReference>
<keyword evidence="2" id="KW-1185">Reference proteome</keyword>
<dbReference type="EMBL" id="JBBKZT010000004">
    <property type="protein sequence ID" value="MEJ8847215.1"/>
    <property type="molecule type" value="Genomic_DNA"/>
</dbReference>
<name>A0ABU8WI67_9BURK</name>
<evidence type="ECO:0000313" key="1">
    <source>
        <dbReference type="EMBL" id="MEJ8847215.1"/>
    </source>
</evidence>
<dbReference type="Gene3D" id="3.40.50.1240">
    <property type="entry name" value="Phosphoglycerate mutase-like"/>
    <property type="match status" value="1"/>
</dbReference>
<reference evidence="1 2" key="1">
    <citation type="submission" date="2024-03" db="EMBL/GenBank/DDBJ databases">
        <title>Novel species of the genus Variovorax.</title>
        <authorList>
            <person name="Liu Q."/>
            <person name="Xin Y.-H."/>
        </authorList>
    </citation>
    <scope>NUCLEOTIDE SEQUENCE [LARGE SCALE GENOMIC DNA]</scope>
    <source>
        <strain evidence="1 2">KACC 18900</strain>
    </source>
</reference>
<dbReference type="InterPro" id="IPR029033">
    <property type="entry name" value="His_PPase_superfam"/>
</dbReference>
<dbReference type="InterPro" id="IPR013078">
    <property type="entry name" value="His_Pase_superF_clade-1"/>
</dbReference>
<dbReference type="Pfam" id="PF00300">
    <property type="entry name" value="His_Phos_1"/>
    <property type="match status" value="1"/>
</dbReference>
<dbReference type="RefSeq" id="WP_340342358.1">
    <property type="nucleotide sequence ID" value="NZ_JBBKZT010000004.1"/>
</dbReference>